<dbReference type="EMBL" id="JBITLV010000004">
    <property type="protein sequence ID" value="MFI7588040.1"/>
    <property type="molecule type" value="Genomic_DNA"/>
</dbReference>
<dbReference type="SUPFAM" id="SSF52540">
    <property type="entry name" value="P-loop containing nucleoside triphosphate hydrolases"/>
    <property type="match status" value="2"/>
</dbReference>
<proteinExistence type="predicted"/>
<feature type="domain" description="ABC transporter" evidence="3">
    <location>
        <begin position="10"/>
        <end position="252"/>
    </location>
</feature>
<dbReference type="PROSITE" id="PS50893">
    <property type="entry name" value="ABC_TRANSPORTER_2"/>
    <property type="match status" value="2"/>
</dbReference>
<dbReference type="InterPro" id="IPR027417">
    <property type="entry name" value="P-loop_NTPase"/>
</dbReference>
<dbReference type="InterPro" id="IPR003593">
    <property type="entry name" value="AAA+_ATPase"/>
</dbReference>
<dbReference type="PROSITE" id="PS00211">
    <property type="entry name" value="ABC_TRANSPORTER_1"/>
    <property type="match status" value="2"/>
</dbReference>
<evidence type="ECO:0000313" key="4">
    <source>
        <dbReference type="EMBL" id="MFI7588040.1"/>
    </source>
</evidence>
<dbReference type="RefSeq" id="WP_398280883.1">
    <property type="nucleotide sequence ID" value="NZ_JBITLV010000004.1"/>
</dbReference>
<feature type="domain" description="ABC transporter" evidence="3">
    <location>
        <begin position="314"/>
        <end position="523"/>
    </location>
</feature>
<evidence type="ECO:0000256" key="1">
    <source>
        <dbReference type="ARBA" id="ARBA00022741"/>
    </source>
</evidence>
<accession>A0ABW8ANT3</accession>
<keyword evidence="5" id="KW-1185">Reference proteome</keyword>
<dbReference type="Gene3D" id="3.40.50.300">
    <property type="entry name" value="P-loop containing nucleotide triphosphate hydrolases"/>
    <property type="match status" value="2"/>
</dbReference>
<dbReference type="SMART" id="SM00382">
    <property type="entry name" value="AAA"/>
    <property type="match status" value="2"/>
</dbReference>
<protein>
    <submittedName>
        <fullName evidence="4">ABC transporter ATP-binding protein</fullName>
    </submittedName>
</protein>
<evidence type="ECO:0000256" key="2">
    <source>
        <dbReference type="ARBA" id="ARBA00022840"/>
    </source>
</evidence>
<organism evidence="4 5">
    <name type="scientific">Spongisporangium articulatum</name>
    <dbReference type="NCBI Taxonomy" id="3362603"/>
    <lineage>
        <taxon>Bacteria</taxon>
        <taxon>Bacillati</taxon>
        <taxon>Actinomycetota</taxon>
        <taxon>Actinomycetes</taxon>
        <taxon>Kineosporiales</taxon>
        <taxon>Kineosporiaceae</taxon>
        <taxon>Spongisporangium</taxon>
    </lineage>
</organism>
<reference evidence="4 5" key="1">
    <citation type="submission" date="2024-10" db="EMBL/GenBank/DDBJ databases">
        <title>The Natural Products Discovery Center: Release of the First 8490 Sequenced Strains for Exploring Actinobacteria Biosynthetic Diversity.</title>
        <authorList>
            <person name="Kalkreuter E."/>
            <person name="Kautsar S.A."/>
            <person name="Yang D."/>
            <person name="Bader C.D."/>
            <person name="Teijaro C.N."/>
            <person name="Fluegel L."/>
            <person name="Davis C.M."/>
            <person name="Simpson J.R."/>
            <person name="Lauterbach L."/>
            <person name="Steele A.D."/>
            <person name="Gui C."/>
            <person name="Meng S."/>
            <person name="Li G."/>
            <person name="Viehrig K."/>
            <person name="Ye F."/>
            <person name="Su P."/>
            <person name="Kiefer A.F."/>
            <person name="Nichols A."/>
            <person name="Cepeda A.J."/>
            <person name="Yan W."/>
            <person name="Fan B."/>
            <person name="Jiang Y."/>
            <person name="Adhikari A."/>
            <person name="Zheng C.-J."/>
            <person name="Schuster L."/>
            <person name="Cowan T.M."/>
            <person name="Smanski M.J."/>
            <person name="Chevrette M.G."/>
            <person name="De Carvalho L.P.S."/>
            <person name="Shen B."/>
        </authorList>
    </citation>
    <scope>NUCLEOTIDE SEQUENCE [LARGE SCALE GENOMIC DNA]</scope>
    <source>
        <strain evidence="4 5">NPDC049639</strain>
    </source>
</reference>
<dbReference type="Proteomes" id="UP001612915">
    <property type="component" value="Unassembled WGS sequence"/>
</dbReference>
<dbReference type="Pfam" id="PF00005">
    <property type="entry name" value="ABC_tran"/>
    <property type="match status" value="2"/>
</dbReference>
<evidence type="ECO:0000259" key="3">
    <source>
        <dbReference type="PROSITE" id="PS50893"/>
    </source>
</evidence>
<dbReference type="InterPro" id="IPR015854">
    <property type="entry name" value="ABC_transpr_LolD-like"/>
</dbReference>
<gene>
    <name evidence="4" type="ORF">ACIB24_13295</name>
</gene>
<name>A0ABW8ANT3_9ACTN</name>
<dbReference type="GO" id="GO:0005524">
    <property type="term" value="F:ATP binding"/>
    <property type="evidence" value="ECO:0007669"/>
    <property type="project" value="UniProtKB-KW"/>
</dbReference>
<keyword evidence="1" id="KW-0547">Nucleotide-binding</keyword>
<dbReference type="PANTHER" id="PTHR24220">
    <property type="entry name" value="IMPORT ATP-BINDING PROTEIN"/>
    <property type="match status" value="1"/>
</dbReference>
<evidence type="ECO:0000313" key="5">
    <source>
        <dbReference type="Proteomes" id="UP001612915"/>
    </source>
</evidence>
<dbReference type="InterPro" id="IPR003439">
    <property type="entry name" value="ABC_transporter-like_ATP-bd"/>
</dbReference>
<keyword evidence="2 4" id="KW-0067">ATP-binding</keyword>
<sequence>MNASGHELVVDVRDAFCLHTLPDGDAVAALRGLSLHVPAGERLVLHGPNGAGKTTLLRVLAGEQRLAAGTAEVAGLAVSTAGVADLARWRARSLGQVDQDPWRLLRREFDVVTNVALQLRVTGVGAQPARSRAAEALESLGLGDLTGRDPATLSGGQRQKVAVCAALAHGPALVLADEPTGQLDLRSADEVYELLDRAVRHAGATLVLVTHDDRAAGIADRVVRIRDGRISESWTPGPDAREALVVDDRGWLRLPAEVRGDAKAVHVSSSGDGITLHPVGRDHGIFQSAPPGAALAEKPARLEDSMITTNEVVARLSGVCVAYGGTTVLDGVDLDVHAGELTVLTGRSGAGKSTLLRVLLGMQRPDAGAVELDGHPLEELDRAQRAALRGRVCGVVLQQVHLAGTADPVGNLDLARAARGLPLDPDAGRWLERLGVAGFDGRPAAGLSGGERQRVALARALVALDRPGARLLVLDEPTSQLDEGSAELVTQVLREVVGAGAAVLVATHDPVLVTAADRTHTLD</sequence>
<dbReference type="InterPro" id="IPR017871">
    <property type="entry name" value="ABC_transporter-like_CS"/>
</dbReference>
<comment type="caution">
    <text evidence="4">The sequence shown here is derived from an EMBL/GenBank/DDBJ whole genome shotgun (WGS) entry which is preliminary data.</text>
</comment>